<evidence type="ECO:0000313" key="1">
    <source>
        <dbReference type="EMBL" id="WIA22608.1"/>
    </source>
</evidence>
<dbReference type="Proteomes" id="UP001244341">
    <property type="component" value="Chromosome 15b"/>
</dbReference>
<accession>A0ABY8USS0</accession>
<proteinExistence type="predicted"/>
<sequence length="347" mass="36034">MMLDLELRCAGGAWLPVKGVALVNLGLEVALRGSDGSVLGVHTLCQLDELGQRLRLASRPLSQSQLVAVAPGQRVCAELPRQQQPGACSGCCSSSTGSTAWLDVTVLQSKADPASGDLQLLVQPDPPSSSPVQLTVQQQQQSAITGTVLTPAAVNMPGPGGSSGSSSSGVCNVRAIQQGNLAAEPAMQLVLAQAGTLQQAAHSRLELLPAGCCAVPTDKAAACGLPQGLVQQQQGGGADLWRYWLRHRFFPAVGFRLVMPDMAAAADAQAAGLAAAGGGTGFKSPRLQQLLWLRDFFAGRGIYLQRLGLSIKESGTEEGMFLDGHPLLLPGRLGRPRSERPVQAVAA</sequence>
<gene>
    <name evidence="1" type="ORF">OEZ85_001034</name>
</gene>
<keyword evidence="2" id="KW-1185">Reference proteome</keyword>
<organism evidence="1 2">
    <name type="scientific">Tetradesmus obliquus</name>
    <name type="common">Green alga</name>
    <name type="synonym">Acutodesmus obliquus</name>
    <dbReference type="NCBI Taxonomy" id="3088"/>
    <lineage>
        <taxon>Eukaryota</taxon>
        <taxon>Viridiplantae</taxon>
        <taxon>Chlorophyta</taxon>
        <taxon>core chlorophytes</taxon>
        <taxon>Chlorophyceae</taxon>
        <taxon>CS clade</taxon>
        <taxon>Sphaeropleales</taxon>
        <taxon>Scenedesmaceae</taxon>
        <taxon>Tetradesmus</taxon>
    </lineage>
</organism>
<protein>
    <submittedName>
        <fullName evidence="1">Uncharacterized protein</fullName>
    </submittedName>
</protein>
<name>A0ABY8USS0_TETOB</name>
<reference evidence="1 2" key="1">
    <citation type="submission" date="2023-05" db="EMBL/GenBank/DDBJ databases">
        <title>A 100% complete, gapless, phased diploid assembly of the Scenedesmus obliquus UTEX 3031 genome.</title>
        <authorList>
            <person name="Biondi T.C."/>
            <person name="Hanschen E.R."/>
            <person name="Kwon T."/>
            <person name="Eng W."/>
            <person name="Kruse C.P.S."/>
            <person name="Koehler S.I."/>
            <person name="Kunde Y."/>
            <person name="Gleasner C.D."/>
            <person name="You Mak K.T."/>
            <person name="Polle J."/>
            <person name="Hovde B.T."/>
            <person name="Starkenburg S.R."/>
        </authorList>
    </citation>
    <scope>NUCLEOTIDE SEQUENCE [LARGE SCALE GENOMIC DNA]</scope>
    <source>
        <strain evidence="1 2">DOE0152z</strain>
    </source>
</reference>
<dbReference type="EMBL" id="CP126222">
    <property type="protein sequence ID" value="WIA22608.1"/>
    <property type="molecule type" value="Genomic_DNA"/>
</dbReference>
<evidence type="ECO:0000313" key="2">
    <source>
        <dbReference type="Proteomes" id="UP001244341"/>
    </source>
</evidence>